<dbReference type="PANTHER" id="PTHR10201">
    <property type="entry name" value="MATRIX METALLOPROTEINASE"/>
    <property type="match status" value="1"/>
</dbReference>
<dbReference type="InterPro" id="IPR021190">
    <property type="entry name" value="Pept_M10A"/>
</dbReference>
<comment type="caution">
    <text evidence="8">The sequence shown here is derived from an EMBL/GenBank/DDBJ whole genome shotgun (WGS) entry which is preliminary data.</text>
</comment>
<evidence type="ECO:0000256" key="1">
    <source>
        <dbReference type="ARBA" id="ARBA00009490"/>
    </source>
</evidence>
<dbReference type="SUPFAM" id="SSF51120">
    <property type="entry name" value="beta-Roll"/>
    <property type="match status" value="1"/>
</dbReference>
<evidence type="ECO:0000256" key="6">
    <source>
        <dbReference type="ARBA" id="ARBA00023049"/>
    </source>
</evidence>
<dbReference type="EMBL" id="MLCB01000112">
    <property type="protein sequence ID" value="OJI94242.1"/>
    <property type="molecule type" value="Genomic_DNA"/>
</dbReference>
<organism evidence="8 9">
    <name type="scientific">Planktotalea frisia</name>
    <dbReference type="NCBI Taxonomy" id="696762"/>
    <lineage>
        <taxon>Bacteria</taxon>
        <taxon>Pseudomonadati</taxon>
        <taxon>Pseudomonadota</taxon>
        <taxon>Alphaproteobacteria</taxon>
        <taxon>Rhodobacterales</taxon>
        <taxon>Paracoccaceae</taxon>
        <taxon>Planktotalea</taxon>
    </lineage>
</organism>
<keyword evidence="3" id="KW-0479">Metal-binding</keyword>
<dbReference type="OrthoDB" id="733404at2"/>
<dbReference type="AlphaFoldDB" id="A0A1L9NYG7"/>
<dbReference type="GO" id="GO:0008270">
    <property type="term" value="F:zinc ion binding"/>
    <property type="evidence" value="ECO:0007669"/>
    <property type="project" value="InterPro"/>
</dbReference>
<comment type="similarity">
    <text evidence="1">Belongs to the peptidase M10B family.</text>
</comment>
<dbReference type="STRING" id="696762.PFRI_15280"/>
<dbReference type="InterPro" id="IPR024079">
    <property type="entry name" value="MetalloPept_cat_dom_sf"/>
</dbReference>
<dbReference type="GO" id="GO:0004222">
    <property type="term" value="F:metalloendopeptidase activity"/>
    <property type="evidence" value="ECO:0007669"/>
    <property type="project" value="InterPro"/>
</dbReference>
<gene>
    <name evidence="8" type="ORF">PFRI_15280</name>
</gene>
<evidence type="ECO:0000256" key="5">
    <source>
        <dbReference type="ARBA" id="ARBA00022833"/>
    </source>
</evidence>
<keyword evidence="5" id="KW-0862">Zinc</keyword>
<evidence type="ECO:0000313" key="9">
    <source>
        <dbReference type="Proteomes" id="UP000184514"/>
    </source>
</evidence>
<keyword evidence="9" id="KW-1185">Reference proteome</keyword>
<keyword evidence="6" id="KW-0482">Metalloprotease</keyword>
<dbReference type="CDD" id="cd04277">
    <property type="entry name" value="ZnMc_serralysin_like"/>
    <property type="match status" value="1"/>
</dbReference>
<dbReference type="EC" id="3.4.24.40" evidence="8"/>
<dbReference type="Proteomes" id="UP000184514">
    <property type="component" value="Unassembled WGS sequence"/>
</dbReference>
<name>A0A1L9NYG7_9RHOB</name>
<dbReference type="GO" id="GO:0006508">
    <property type="term" value="P:proteolysis"/>
    <property type="evidence" value="ECO:0007669"/>
    <property type="project" value="UniProtKB-KW"/>
</dbReference>
<evidence type="ECO:0000256" key="2">
    <source>
        <dbReference type="ARBA" id="ARBA00022670"/>
    </source>
</evidence>
<feature type="domain" description="Peptidase metallopeptidase" evidence="7">
    <location>
        <begin position="20"/>
        <end position="218"/>
    </location>
</feature>
<evidence type="ECO:0000313" key="8">
    <source>
        <dbReference type="EMBL" id="OJI94242.1"/>
    </source>
</evidence>
<dbReference type="PRINTS" id="PR00313">
    <property type="entry name" value="CABNDNGRPT"/>
</dbReference>
<sequence length="352" mass="38163">MSLSQDALSISTENHLARWNATLPTGTPIVITYSFMTTLTAYDVRTTTAVTPYSERQKQGVRDAFDTWEEVSGLTFLEIDRGGDMRISMIGEDDMASIGGRPAGGFGYLPFVTGIGETSEDGNELGAIFHDSVGGDVFLNADSYANDPNSFDYGRSGFETMLHEIGHALGLEHTFDGDFQIRPSRDNTDVSIMSYTDGSNPSELGTADVELIQFLYGTQSYEMVYNEEIEMLKIFGTSASEFIHGSTESDFFTTSSGNDTVFGSDGDDFALFTQNLTFDGGNGRDTAISIMGSNLLVDSGGLYQFDAPENTDLSVDDFFMGGFGDDELSGGLGNDILLRDRPSQFLSGSDFL</sequence>
<proteinExistence type="inferred from homology"/>
<keyword evidence="4 8" id="KW-0378">Hydrolase</keyword>
<dbReference type="RefSeq" id="WP_072630121.1">
    <property type="nucleotide sequence ID" value="NZ_MLCB01000112.1"/>
</dbReference>
<reference evidence="8 9" key="1">
    <citation type="submission" date="2016-10" db="EMBL/GenBank/DDBJ databases">
        <title>Genome sequence of Planktotalea frisia SH6-1.</title>
        <authorList>
            <person name="Poehlein A."/>
            <person name="Bakenhus I."/>
            <person name="Voget S."/>
            <person name="Brinkhoff T."/>
            <person name="Simon M."/>
        </authorList>
    </citation>
    <scope>NUCLEOTIDE SEQUENCE [LARGE SCALE GENOMIC DNA]</scope>
    <source>
        <strain evidence="8 9">SH6-1</strain>
    </source>
</reference>
<dbReference type="GO" id="GO:0030574">
    <property type="term" value="P:collagen catabolic process"/>
    <property type="evidence" value="ECO:0007669"/>
    <property type="project" value="TreeGrafter"/>
</dbReference>
<dbReference type="InterPro" id="IPR006026">
    <property type="entry name" value="Peptidase_Metallo"/>
</dbReference>
<dbReference type="SMART" id="SM00235">
    <property type="entry name" value="ZnMc"/>
    <property type="match status" value="1"/>
</dbReference>
<dbReference type="SUPFAM" id="SSF55486">
    <property type="entry name" value="Metalloproteases ('zincins'), catalytic domain"/>
    <property type="match status" value="1"/>
</dbReference>
<dbReference type="InterPro" id="IPR034033">
    <property type="entry name" value="Serralysin-like"/>
</dbReference>
<protein>
    <submittedName>
        <fullName evidence="8">Serralysin</fullName>
        <ecNumber evidence="8">3.4.24.40</ecNumber>
    </submittedName>
</protein>
<dbReference type="GO" id="GO:0030198">
    <property type="term" value="P:extracellular matrix organization"/>
    <property type="evidence" value="ECO:0007669"/>
    <property type="project" value="TreeGrafter"/>
</dbReference>
<dbReference type="InterPro" id="IPR011049">
    <property type="entry name" value="Serralysin-like_metalloprot_C"/>
</dbReference>
<keyword evidence="2" id="KW-0645">Protease</keyword>
<dbReference type="PRINTS" id="PR00138">
    <property type="entry name" value="MATRIXIN"/>
</dbReference>
<evidence type="ECO:0000256" key="4">
    <source>
        <dbReference type="ARBA" id="ARBA00022801"/>
    </source>
</evidence>
<accession>A0A1L9NYG7</accession>
<dbReference type="PANTHER" id="PTHR10201:SF323">
    <property type="entry name" value="MATRIX METALLOPROTEINASE-21"/>
    <property type="match status" value="1"/>
</dbReference>
<dbReference type="Gene3D" id="3.40.390.10">
    <property type="entry name" value="Collagenase (Catalytic Domain)"/>
    <property type="match status" value="1"/>
</dbReference>
<dbReference type="InterPro" id="IPR001343">
    <property type="entry name" value="Hemolysn_Ca-bd"/>
</dbReference>
<dbReference type="Pfam" id="PF00353">
    <property type="entry name" value="HemolysinCabind"/>
    <property type="match status" value="2"/>
</dbReference>
<evidence type="ECO:0000259" key="7">
    <source>
        <dbReference type="SMART" id="SM00235"/>
    </source>
</evidence>
<evidence type="ECO:0000256" key="3">
    <source>
        <dbReference type="ARBA" id="ARBA00022723"/>
    </source>
</evidence>
<dbReference type="GO" id="GO:0005509">
    <property type="term" value="F:calcium ion binding"/>
    <property type="evidence" value="ECO:0007669"/>
    <property type="project" value="InterPro"/>
</dbReference>